<proteinExistence type="predicted"/>
<keyword evidence="2" id="KW-1185">Reference proteome</keyword>
<gene>
    <name evidence="1" type="ORF">LuPra_04993</name>
</gene>
<sequence>MPRRFLCLVIVIIGSQAWPLSLLWPALPGSEAGRSPSSDVLMQALPLPDAAQRIDALDHALPLSPGVVVGHAPGDQLASAYFVLSMRLWPRRVSYVACEPSPHLEQFRSPHPMPGLTWRIDLFPAVATPLRASASPPPQDVAALCAATPPP</sequence>
<dbReference type="EMBL" id="CP015136">
    <property type="protein sequence ID" value="AMY11735.1"/>
    <property type="molecule type" value="Genomic_DNA"/>
</dbReference>
<evidence type="ECO:0000313" key="2">
    <source>
        <dbReference type="Proteomes" id="UP000076079"/>
    </source>
</evidence>
<reference evidence="2" key="2">
    <citation type="submission" date="2016-04" db="EMBL/GenBank/DDBJ databases">
        <title>First Complete Genome Sequence of a Subdivision 6 Acidobacterium.</title>
        <authorList>
            <person name="Huang S."/>
            <person name="Vieira S."/>
            <person name="Bunk B."/>
            <person name="Riedel T."/>
            <person name="Sproeer C."/>
            <person name="Overmann J."/>
        </authorList>
    </citation>
    <scope>NUCLEOTIDE SEQUENCE [LARGE SCALE GENOMIC DNA]</scope>
    <source>
        <strain evidence="2">DSM 100886 HEG_-6_39</strain>
    </source>
</reference>
<dbReference type="KEGG" id="abac:LuPra_04993"/>
<protein>
    <submittedName>
        <fullName evidence="1">Uncharacterized protein</fullName>
    </submittedName>
</protein>
<name>A0A143PSW6_LUTPR</name>
<dbReference type="AlphaFoldDB" id="A0A143PSW6"/>
<organism evidence="1 2">
    <name type="scientific">Luteitalea pratensis</name>
    <dbReference type="NCBI Taxonomy" id="1855912"/>
    <lineage>
        <taxon>Bacteria</taxon>
        <taxon>Pseudomonadati</taxon>
        <taxon>Acidobacteriota</taxon>
        <taxon>Vicinamibacteria</taxon>
        <taxon>Vicinamibacterales</taxon>
        <taxon>Vicinamibacteraceae</taxon>
        <taxon>Luteitalea</taxon>
    </lineage>
</organism>
<evidence type="ECO:0000313" key="1">
    <source>
        <dbReference type="EMBL" id="AMY11735.1"/>
    </source>
</evidence>
<dbReference type="STRING" id="1855912.LuPra_04993"/>
<accession>A0A143PSW6</accession>
<reference evidence="1 2" key="1">
    <citation type="journal article" date="2016" name="Genome Announc.">
        <title>First Complete Genome Sequence of a Subdivision 6 Acidobacterium Strain.</title>
        <authorList>
            <person name="Huang S."/>
            <person name="Vieira S."/>
            <person name="Bunk B."/>
            <person name="Riedel T."/>
            <person name="Sproer C."/>
            <person name="Overmann J."/>
        </authorList>
    </citation>
    <scope>NUCLEOTIDE SEQUENCE [LARGE SCALE GENOMIC DNA]</scope>
    <source>
        <strain evidence="2">DSM 100886 HEG_-6_39</strain>
    </source>
</reference>
<dbReference type="Proteomes" id="UP000076079">
    <property type="component" value="Chromosome"/>
</dbReference>